<dbReference type="RefSeq" id="WP_201364771.1">
    <property type="nucleotide sequence ID" value="NZ_BNJJ01000016.1"/>
</dbReference>
<dbReference type="InterPro" id="IPR017441">
    <property type="entry name" value="Protein_kinase_ATP_BS"/>
</dbReference>
<proteinExistence type="predicted"/>
<dbReference type="PANTHER" id="PTHR43289">
    <property type="entry name" value="MITOGEN-ACTIVATED PROTEIN KINASE KINASE KINASE 20-RELATED"/>
    <property type="match status" value="1"/>
</dbReference>
<dbReference type="Gene3D" id="2.60.120.560">
    <property type="entry name" value="Exo-inulinase, domain 1"/>
    <property type="match status" value="1"/>
</dbReference>
<dbReference type="EMBL" id="BNJJ01000016">
    <property type="protein sequence ID" value="GHO87193.1"/>
    <property type="molecule type" value="Genomic_DNA"/>
</dbReference>
<gene>
    <name evidence="10" type="ORF">KSZ_51990</name>
</gene>
<keyword evidence="2" id="KW-0808">Transferase</keyword>
<reference evidence="10 11" key="1">
    <citation type="journal article" date="2021" name="Int. J. Syst. Evol. Microbiol.">
        <title>Reticulibacter mediterranei gen. nov., sp. nov., within the new family Reticulibacteraceae fam. nov., and Ktedonospora formicarum gen. nov., sp. nov., Ktedonobacter robiniae sp. nov., Dictyobacter formicarum sp. nov. and Dictyobacter arantiisoli sp. nov., belonging to the class Ktedonobacteria.</title>
        <authorList>
            <person name="Yabe S."/>
            <person name="Zheng Y."/>
            <person name="Wang C.M."/>
            <person name="Sakai Y."/>
            <person name="Abe K."/>
            <person name="Yokota A."/>
            <person name="Donadio S."/>
            <person name="Cavaletti L."/>
            <person name="Monciardini P."/>
        </authorList>
    </citation>
    <scope>NUCLEOTIDE SEQUENCE [LARGE SCALE GENOMIC DNA]</scope>
    <source>
        <strain evidence="10 11">SOSP1-9</strain>
    </source>
</reference>
<dbReference type="Proteomes" id="UP000635565">
    <property type="component" value="Unassembled WGS sequence"/>
</dbReference>
<name>A0ABQ3VN01_9CHLR</name>
<keyword evidence="11" id="KW-1185">Reference proteome</keyword>
<dbReference type="Gene3D" id="3.30.200.20">
    <property type="entry name" value="Phosphorylase Kinase, domain 1"/>
    <property type="match status" value="1"/>
</dbReference>
<keyword evidence="8" id="KW-1133">Transmembrane helix</keyword>
<evidence type="ECO:0000256" key="3">
    <source>
        <dbReference type="ARBA" id="ARBA00022741"/>
    </source>
</evidence>
<accession>A0ABQ3VN01</accession>
<dbReference type="Pfam" id="PF06439">
    <property type="entry name" value="3keto-disac_hyd"/>
    <property type="match status" value="1"/>
</dbReference>
<dbReference type="SMART" id="SM00220">
    <property type="entry name" value="S_TKc"/>
    <property type="match status" value="1"/>
</dbReference>
<evidence type="ECO:0000256" key="6">
    <source>
        <dbReference type="PROSITE-ProRule" id="PRU10141"/>
    </source>
</evidence>
<dbReference type="CDD" id="cd14014">
    <property type="entry name" value="STKc_PknB_like"/>
    <property type="match status" value="1"/>
</dbReference>
<keyword evidence="8" id="KW-0812">Transmembrane</keyword>
<evidence type="ECO:0000256" key="1">
    <source>
        <dbReference type="ARBA" id="ARBA00012513"/>
    </source>
</evidence>
<dbReference type="InterPro" id="IPR010496">
    <property type="entry name" value="AL/BT2_dom"/>
</dbReference>
<evidence type="ECO:0000313" key="11">
    <source>
        <dbReference type="Proteomes" id="UP000635565"/>
    </source>
</evidence>
<dbReference type="EC" id="2.7.11.1" evidence="1"/>
<dbReference type="SUPFAM" id="SSF56112">
    <property type="entry name" value="Protein kinase-like (PK-like)"/>
    <property type="match status" value="1"/>
</dbReference>
<dbReference type="PANTHER" id="PTHR43289:SF6">
    <property type="entry name" value="SERINE_THREONINE-PROTEIN KINASE NEKL-3"/>
    <property type="match status" value="1"/>
</dbReference>
<dbReference type="InterPro" id="IPR008271">
    <property type="entry name" value="Ser/Thr_kinase_AS"/>
</dbReference>
<dbReference type="InterPro" id="IPR000719">
    <property type="entry name" value="Prot_kinase_dom"/>
</dbReference>
<keyword evidence="5 6" id="KW-0067">ATP-binding</keyword>
<organism evidence="10 11">
    <name type="scientific">Dictyobacter formicarum</name>
    <dbReference type="NCBI Taxonomy" id="2778368"/>
    <lineage>
        <taxon>Bacteria</taxon>
        <taxon>Bacillati</taxon>
        <taxon>Chloroflexota</taxon>
        <taxon>Ktedonobacteria</taxon>
        <taxon>Ktedonobacterales</taxon>
        <taxon>Dictyobacteraceae</taxon>
        <taxon>Dictyobacter</taxon>
    </lineage>
</organism>
<dbReference type="InterPro" id="IPR011009">
    <property type="entry name" value="Kinase-like_dom_sf"/>
</dbReference>
<evidence type="ECO:0000256" key="4">
    <source>
        <dbReference type="ARBA" id="ARBA00022777"/>
    </source>
</evidence>
<dbReference type="PROSITE" id="PS50011">
    <property type="entry name" value="PROTEIN_KINASE_DOM"/>
    <property type="match status" value="1"/>
</dbReference>
<evidence type="ECO:0000259" key="9">
    <source>
        <dbReference type="PROSITE" id="PS50011"/>
    </source>
</evidence>
<keyword evidence="8" id="KW-0472">Membrane</keyword>
<dbReference type="PROSITE" id="PS00107">
    <property type="entry name" value="PROTEIN_KINASE_ATP"/>
    <property type="match status" value="1"/>
</dbReference>
<keyword evidence="3 6" id="KW-0547">Nucleotide-binding</keyword>
<evidence type="ECO:0000313" key="10">
    <source>
        <dbReference type="EMBL" id="GHO87193.1"/>
    </source>
</evidence>
<evidence type="ECO:0000256" key="2">
    <source>
        <dbReference type="ARBA" id="ARBA00022679"/>
    </source>
</evidence>
<evidence type="ECO:0000256" key="7">
    <source>
        <dbReference type="SAM" id="MobiDB-lite"/>
    </source>
</evidence>
<feature type="transmembrane region" description="Helical" evidence="8">
    <location>
        <begin position="542"/>
        <end position="561"/>
    </location>
</feature>
<feature type="domain" description="Protein kinase" evidence="9">
    <location>
        <begin position="14"/>
        <end position="280"/>
    </location>
</feature>
<sequence>MNAEALIGRALGTCTLQKLVGQGGMGAVFLAQQSRPRRQVAVKVLLPITRLNANQLAAFLERFRRETDAAASLEHPNIMPVHEYGEQGGLAYLVMPYVSGGTLRDELEREGPLTLQRTVNYLEQLAAALDFAHEHGVIHRDIKPANIMVTNDGRLLLSDFGLVKIIAEGQTPQARLTGAGAPVGTPDYMAPEQVIGEEVDTRADLYSLGVILFQMLTGTTPFQGETPMQIAAQHLQIPPPSPQMLRPDLPIAAEQVVLRAMAKRPGDRYMRAQDMARAFRSAVINSGIQLDPEQTWAGLLSGSTASRLAIPKGQFDPMRQTASMPKVTKADVQANPTGGFFNQSAINPAPRQPVAEHMQPHQSSGLLRRTGMMPVESSKQPTGGLLSKAGQFPRAGSGAIPSVGAPGSVSAPRATGNGLLSKTGQFPQVGTGMMPTIDKSQATAATGSGPHAAWGKEPPQTPNNLPQGQAFPKTPTGTLISPVQNGSTGTLKLNEPVKVVKVPVAGQPGHYITGILPFERQPEEPAEPVVAKQGLKPWMKNIIALVIICVILASIAGWLWFSQNQHNAQNNQQQTTVASGNTTASDDPAAANTNVLLSDPLNKNINGWRTQPANLYAFKDGAYHISVQGTKGNGVILPQKTFDGPLTYQLTMQEIKGDDNNPNNTFGMILRFNQQQKNGKLNTTFYTFEVVNVKGKEYQFWRYDDSQPDPWTQIKNGTLPTGNEFHQGKQANTIAIAMNGDKFTVTVNGKKLAKVFQDGAYKNGTVGMIVNKDGTEVAFKNLLLTSN</sequence>
<evidence type="ECO:0000256" key="8">
    <source>
        <dbReference type="SAM" id="Phobius"/>
    </source>
</evidence>
<comment type="caution">
    <text evidence="10">The sequence shown here is derived from an EMBL/GenBank/DDBJ whole genome shotgun (WGS) entry which is preliminary data.</text>
</comment>
<keyword evidence="4" id="KW-0418">Kinase</keyword>
<dbReference type="PROSITE" id="PS00108">
    <property type="entry name" value="PROTEIN_KINASE_ST"/>
    <property type="match status" value="1"/>
</dbReference>
<protein>
    <recommendedName>
        <fullName evidence="1">non-specific serine/threonine protein kinase</fullName>
        <ecNumber evidence="1">2.7.11.1</ecNumber>
    </recommendedName>
</protein>
<dbReference type="Gene3D" id="1.10.510.10">
    <property type="entry name" value="Transferase(Phosphotransferase) domain 1"/>
    <property type="match status" value="1"/>
</dbReference>
<feature type="binding site" evidence="6">
    <location>
        <position position="43"/>
    </location>
    <ligand>
        <name>ATP</name>
        <dbReference type="ChEBI" id="CHEBI:30616"/>
    </ligand>
</feature>
<evidence type="ECO:0000256" key="5">
    <source>
        <dbReference type="ARBA" id="ARBA00022840"/>
    </source>
</evidence>
<feature type="region of interest" description="Disordered" evidence="7">
    <location>
        <begin position="441"/>
        <end position="478"/>
    </location>
</feature>
<dbReference type="Pfam" id="PF00069">
    <property type="entry name" value="Pkinase"/>
    <property type="match status" value="1"/>
</dbReference>